<dbReference type="Proteomes" id="UP000606274">
    <property type="component" value="Unassembled WGS sequence"/>
</dbReference>
<accession>A0A8T0AK83</accession>
<protein>
    <submittedName>
        <fullName evidence="2">Uncharacterized protein</fullName>
    </submittedName>
</protein>
<name>A0A8T0AK83_SILME</name>
<evidence type="ECO:0000256" key="1">
    <source>
        <dbReference type="SAM" id="MobiDB-lite"/>
    </source>
</evidence>
<organism evidence="2 3">
    <name type="scientific">Silurus meridionalis</name>
    <name type="common">Southern catfish</name>
    <name type="synonym">Silurus soldatovi meridionalis</name>
    <dbReference type="NCBI Taxonomy" id="175797"/>
    <lineage>
        <taxon>Eukaryota</taxon>
        <taxon>Metazoa</taxon>
        <taxon>Chordata</taxon>
        <taxon>Craniata</taxon>
        <taxon>Vertebrata</taxon>
        <taxon>Euteleostomi</taxon>
        <taxon>Actinopterygii</taxon>
        <taxon>Neopterygii</taxon>
        <taxon>Teleostei</taxon>
        <taxon>Ostariophysi</taxon>
        <taxon>Siluriformes</taxon>
        <taxon>Siluridae</taxon>
        <taxon>Silurus</taxon>
    </lineage>
</organism>
<evidence type="ECO:0000313" key="2">
    <source>
        <dbReference type="EMBL" id="KAF7693122.1"/>
    </source>
</evidence>
<evidence type="ECO:0000313" key="3">
    <source>
        <dbReference type="Proteomes" id="UP000606274"/>
    </source>
</evidence>
<sequence>MEIQAEPHQNQERMAHVLSGKEQSTHTQVKVLRTPQVTEKKDSELYEVVQQLKEEIGEMRKVMATYRSIQPRERKRGCRGCQEQGDRLQEGKKRDN</sequence>
<reference evidence="2" key="1">
    <citation type="submission" date="2020-08" db="EMBL/GenBank/DDBJ databases">
        <title>Chromosome-level assembly of Southern catfish (Silurus meridionalis) provides insights into visual adaptation to the nocturnal and benthic lifestyles.</title>
        <authorList>
            <person name="Zhang Y."/>
            <person name="Wang D."/>
            <person name="Peng Z."/>
        </authorList>
    </citation>
    <scope>NUCLEOTIDE SEQUENCE</scope>
    <source>
        <strain evidence="2">SWU-2019-XX</strain>
        <tissue evidence="2">Muscle</tissue>
    </source>
</reference>
<feature type="compositionally biased region" description="Basic and acidic residues" evidence="1">
    <location>
        <begin position="84"/>
        <end position="96"/>
    </location>
</feature>
<feature type="region of interest" description="Disordered" evidence="1">
    <location>
        <begin position="1"/>
        <end position="28"/>
    </location>
</feature>
<comment type="caution">
    <text evidence="2">The sequence shown here is derived from an EMBL/GenBank/DDBJ whole genome shotgun (WGS) entry which is preliminary data.</text>
</comment>
<proteinExistence type="predicted"/>
<feature type="region of interest" description="Disordered" evidence="1">
    <location>
        <begin position="68"/>
        <end position="96"/>
    </location>
</feature>
<dbReference type="AlphaFoldDB" id="A0A8T0AK83"/>
<dbReference type="EMBL" id="JABFDY010000019">
    <property type="protein sequence ID" value="KAF7693122.1"/>
    <property type="molecule type" value="Genomic_DNA"/>
</dbReference>
<gene>
    <name evidence="2" type="ORF">HF521_008438</name>
</gene>
<keyword evidence="3" id="KW-1185">Reference proteome</keyword>